<dbReference type="Proteomes" id="UP001054902">
    <property type="component" value="Unassembled WGS sequence"/>
</dbReference>
<reference evidence="1 2" key="1">
    <citation type="journal article" date="2021" name="Sci. Rep.">
        <title>The genome of the diatom Chaetoceros tenuissimus carries an ancient integrated fragment of an extant virus.</title>
        <authorList>
            <person name="Hongo Y."/>
            <person name="Kimura K."/>
            <person name="Takaki Y."/>
            <person name="Yoshida Y."/>
            <person name="Baba S."/>
            <person name="Kobayashi G."/>
            <person name="Nagasaki K."/>
            <person name="Hano T."/>
            <person name="Tomaru Y."/>
        </authorList>
    </citation>
    <scope>NUCLEOTIDE SEQUENCE [LARGE SCALE GENOMIC DNA]</scope>
    <source>
        <strain evidence="1 2">NIES-3715</strain>
    </source>
</reference>
<dbReference type="AlphaFoldDB" id="A0AAD3D1R6"/>
<name>A0AAD3D1R6_9STRA</name>
<evidence type="ECO:0000313" key="2">
    <source>
        <dbReference type="Proteomes" id="UP001054902"/>
    </source>
</evidence>
<dbReference type="EMBL" id="BLLK01000051">
    <property type="protein sequence ID" value="GFH56124.1"/>
    <property type="molecule type" value="Genomic_DNA"/>
</dbReference>
<evidence type="ECO:0000313" key="1">
    <source>
        <dbReference type="EMBL" id="GFH56124.1"/>
    </source>
</evidence>
<protein>
    <submittedName>
        <fullName evidence="1">Uncharacterized protein</fullName>
    </submittedName>
</protein>
<sequence length="295" mass="33606">MTCLKNYGAPTTKRLERNASCISVPKLQDMIDQFSQIVIVMPDKAAGSSSIVFANHCYPGHKLIPDNFVNHEEVLKRALTMSFQIPRLFASHVVKAEHFINLIKGVTSDTLVVYIHREETDRLLSAIKHATMKYCTGERTTSRFEFFESTNESCTIAEIDLVDKIISSGRDEVPVGMGKILTCETYQSFEENRSNLVFMDYKEANTLYTLLAEKHCPQMLEQSVHVNAASDKKKKIFVALSHGTTEKVSLEDWLNEKKYFLEWSLGLKKDVTCQGKTRIMENDLLQCPSGFLHWH</sequence>
<gene>
    <name evidence="1" type="ORF">CTEN210_12601</name>
</gene>
<proteinExistence type="predicted"/>
<organism evidence="1 2">
    <name type="scientific">Chaetoceros tenuissimus</name>
    <dbReference type="NCBI Taxonomy" id="426638"/>
    <lineage>
        <taxon>Eukaryota</taxon>
        <taxon>Sar</taxon>
        <taxon>Stramenopiles</taxon>
        <taxon>Ochrophyta</taxon>
        <taxon>Bacillariophyta</taxon>
        <taxon>Coscinodiscophyceae</taxon>
        <taxon>Chaetocerotophycidae</taxon>
        <taxon>Chaetocerotales</taxon>
        <taxon>Chaetocerotaceae</taxon>
        <taxon>Chaetoceros</taxon>
    </lineage>
</organism>
<comment type="caution">
    <text evidence="1">The sequence shown here is derived from an EMBL/GenBank/DDBJ whole genome shotgun (WGS) entry which is preliminary data.</text>
</comment>
<keyword evidence="2" id="KW-1185">Reference proteome</keyword>
<accession>A0AAD3D1R6</accession>